<gene>
    <name evidence="1" type="ORF">VFH_VI086600</name>
</gene>
<proteinExistence type="predicted"/>
<dbReference type="AlphaFoldDB" id="A0AAV1B847"/>
<reference evidence="1 2" key="1">
    <citation type="submission" date="2023-01" db="EMBL/GenBank/DDBJ databases">
        <authorList>
            <person name="Kreplak J."/>
        </authorList>
    </citation>
    <scope>NUCLEOTIDE SEQUENCE [LARGE SCALE GENOMIC DNA]</scope>
</reference>
<evidence type="ECO:0000313" key="1">
    <source>
        <dbReference type="EMBL" id="CAI8617653.1"/>
    </source>
</evidence>
<evidence type="ECO:0000313" key="2">
    <source>
        <dbReference type="Proteomes" id="UP001157006"/>
    </source>
</evidence>
<organism evidence="1 2">
    <name type="scientific">Vicia faba</name>
    <name type="common">Broad bean</name>
    <name type="synonym">Faba vulgaris</name>
    <dbReference type="NCBI Taxonomy" id="3906"/>
    <lineage>
        <taxon>Eukaryota</taxon>
        <taxon>Viridiplantae</taxon>
        <taxon>Streptophyta</taxon>
        <taxon>Embryophyta</taxon>
        <taxon>Tracheophyta</taxon>
        <taxon>Spermatophyta</taxon>
        <taxon>Magnoliopsida</taxon>
        <taxon>eudicotyledons</taxon>
        <taxon>Gunneridae</taxon>
        <taxon>Pentapetalae</taxon>
        <taxon>rosids</taxon>
        <taxon>fabids</taxon>
        <taxon>Fabales</taxon>
        <taxon>Fabaceae</taxon>
        <taxon>Papilionoideae</taxon>
        <taxon>50 kb inversion clade</taxon>
        <taxon>NPAAA clade</taxon>
        <taxon>Hologalegina</taxon>
        <taxon>IRL clade</taxon>
        <taxon>Fabeae</taxon>
        <taxon>Vicia</taxon>
    </lineage>
</organism>
<dbReference type="Proteomes" id="UP001157006">
    <property type="component" value="Chromosome 6"/>
</dbReference>
<dbReference type="EMBL" id="OX451741">
    <property type="protein sequence ID" value="CAI8617653.1"/>
    <property type="molecule type" value="Genomic_DNA"/>
</dbReference>
<sequence length="94" mass="10269">MLGLQKLWAFGAEFPFALDCGIRNLIAENDNQIVITAILNQNRAILVDSSHSEVSILWCQSGNASIKDRVLAITMDESALMCLGNGTRDDDEVS</sequence>
<accession>A0AAV1B847</accession>
<name>A0AAV1B847_VICFA</name>
<keyword evidence="2" id="KW-1185">Reference proteome</keyword>
<protein>
    <recommendedName>
        <fullName evidence="3">RNase H type-1 domain-containing protein</fullName>
    </recommendedName>
</protein>
<evidence type="ECO:0008006" key="3">
    <source>
        <dbReference type="Google" id="ProtNLM"/>
    </source>
</evidence>